<proteinExistence type="predicted"/>
<dbReference type="EMBL" id="JARXRM010000023">
    <property type="protein sequence ID" value="MDH5822355.1"/>
    <property type="molecule type" value="Genomic_DNA"/>
</dbReference>
<organism evidence="2 3">
    <name type="scientific">Luteimonas endophytica</name>
    <dbReference type="NCBI Taxonomy" id="3042023"/>
    <lineage>
        <taxon>Bacteria</taxon>
        <taxon>Pseudomonadati</taxon>
        <taxon>Pseudomonadota</taxon>
        <taxon>Gammaproteobacteria</taxon>
        <taxon>Lysobacterales</taxon>
        <taxon>Lysobacteraceae</taxon>
        <taxon>Luteimonas</taxon>
    </lineage>
</organism>
<comment type="caution">
    <text evidence="2">The sequence shown here is derived from an EMBL/GenBank/DDBJ whole genome shotgun (WGS) entry which is preliminary data.</text>
</comment>
<dbReference type="Proteomes" id="UP001156940">
    <property type="component" value="Unassembled WGS sequence"/>
</dbReference>
<evidence type="ECO:0000313" key="3">
    <source>
        <dbReference type="Proteomes" id="UP001156940"/>
    </source>
</evidence>
<accession>A0ABT6J6A7</accession>
<keyword evidence="1" id="KW-0812">Transmembrane</keyword>
<name>A0ABT6J6A7_9GAMM</name>
<reference evidence="2 3" key="1">
    <citation type="submission" date="2023-04" db="EMBL/GenBank/DDBJ databases">
        <title>Luteimonas endophyticus RD2P54.</title>
        <authorList>
            <person name="Sun J.-Q."/>
        </authorList>
    </citation>
    <scope>NUCLEOTIDE SEQUENCE [LARGE SCALE GENOMIC DNA]</scope>
    <source>
        <strain evidence="2 3">RD2P54</strain>
    </source>
</reference>
<gene>
    <name evidence="2" type="ORF">QFW77_05030</name>
</gene>
<protein>
    <submittedName>
        <fullName evidence="2">PilN domain-containing protein</fullName>
    </submittedName>
</protein>
<dbReference type="SUPFAM" id="SSF53067">
    <property type="entry name" value="Actin-like ATPase domain"/>
    <property type="match status" value="1"/>
</dbReference>
<evidence type="ECO:0000256" key="1">
    <source>
        <dbReference type="SAM" id="Phobius"/>
    </source>
</evidence>
<dbReference type="Pfam" id="PF05137">
    <property type="entry name" value="PilN"/>
    <property type="match status" value="1"/>
</dbReference>
<keyword evidence="1" id="KW-1133">Transmembrane helix</keyword>
<evidence type="ECO:0000313" key="2">
    <source>
        <dbReference type="EMBL" id="MDH5822355.1"/>
    </source>
</evidence>
<dbReference type="InterPro" id="IPR052534">
    <property type="entry name" value="Extracell_DNA_Util/SecSys_Comp"/>
</dbReference>
<dbReference type="PANTHER" id="PTHR40278:SF1">
    <property type="entry name" value="DNA UTILIZATION PROTEIN HOFN"/>
    <property type="match status" value="1"/>
</dbReference>
<dbReference type="InterPro" id="IPR007813">
    <property type="entry name" value="PilN"/>
</dbReference>
<dbReference type="PANTHER" id="PTHR40278">
    <property type="entry name" value="DNA UTILIZATION PROTEIN HOFN"/>
    <property type="match status" value="1"/>
</dbReference>
<keyword evidence="3" id="KW-1185">Reference proteome</keyword>
<feature type="transmembrane region" description="Helical" evidence="1">
    <location>
        <begin position="226"/>
        <end position="246"/>
    </location>
</feature>
<dbReference type="InterPro" id="IPR043129">
    <property type="entry name" value="ATPase_NBD"/>
</dbReference>
<dbReference type="Gene3D" id="3.30.420.380">
    <property type="match status" value="1"/>
</dbReference>
<sequence length="394" mass="43379">MVDADDIAARTSLRQRFGRVGGRLRPGMHGFWSWWSRALLAWLPLRLRELLGLVEQRLLLRRHDHTLALMLERGGQPRLLAELPWSAGEPPAEEPLTRVLRPQLGELPRWLVLPAAAGLRRRMLLPGAAAERLREVLGFEVDRQTPFAAADVCFDARLLGRRADGQLEVELVVAPRHAVDAALAALGPPAEGLAGVDLDDGAGEPLGVNLLPEARRYRRADSWQRWNLALAAVALVATAAALWQVLENRRAAADAFEQASLPRIEQARAASAQRQQLEELIEGMRHLEQARAARPTMVELLDELSRRLPDNTYLEKLAIENERMLLIGLSSEASALIGQLEESELWRSPALTGAVQPDPRTRRDRFTLTAEIAVEQSAAAASGATGGADAQRDP</sequence>
<keyword evidence="1" id="KW-0472">Membrane</keyword>